<dbReference type="Gene3D" id="3.30.420.10">
    <property type="entry name" value="Ribonuclease H-like superfamily/Ribonuclease H"/>
    <property type="match status" value="1"/>
</dbReference>
<protein>
    <submittedName>
        <fullName evidence="3">Pol polyprotein</fullName>
    </submittedName>
</protein>
<dbReference type="FunFam" id="1.10.340.70:FF:000001">
    <property type="entry name" value="Retrovirus-related Pol polyprotein from transposon gypsy-like Protein"/>
    <property type="match status" value="1"/>
</dbReference>
<feature type="compositionally biased region" description="Basic and acidic residues" evidence="1">
    <location>
        <begin position="162"/>
        <end position="171"/>
    </location>
</feature>
<dbReference type="Proteomes" id="UP000735302">
    <property type="component" value="Unassembled WGS sequence"/>
</dbReference>
<reference evidence="3 4" key="1">
    <citation type="journal article" date="2021" name="Elife">
        <title>Chloroplast acquisition without the gene transfer in kleptoplastic sea slugs, Plakobranchus ocellatus.</title>
        <authorList>
            <person name="Maeda T."/>
            <person name="Takahashi S."/>
            <person name="Yoshida T."/>
            <person name="Shimamura S."/>
            <person name="Takaki Y."/>
            <person name="Nagai Y."/>
            <person name="Toyoda A."/>
            <person name="Suzuki Y."/>
            <person name="Arimoto A."/>
            <person name="Ishii H."/>
            <person name="Satoh N."/>
            <person name="Nishiyama T."/>
            <person name="Hasebe M."/>
            <person name="Maruyama T."/>
            <person name="Minagawa J."/>
            <person name="Obokata J."/>
            <person name="Shigenobu S."/>
        </authorList>
    </citation>
    <scope>NUCLEOTIDE SEQUENCE [LARGE SCALE GENOMIC DNA]</scope>
</reference>
<accession>A0AAV4DAY8</accession>
<dbReference type="GO" id="GO:0003676">
    <property type="term" value="F:nucleic acid binding"/>
    <property type="evidence" value="ECO:0007669"/>
    <property type="project" value="InterPro"/>
</dbReference>
<dbReference type="InterPro" id="IPR001584">
    <property type="entry name" value="Integrase_cat-core"/>
</dbReference>
<feature type="region of interest" description="Disordered" evidence="1">
    <location>
        <begin position="143"/>
        <end position="196"/>
    </location>
</feature>
<dbReference type="PANTHER" id="PTHR37984">
    <property type="entry name" value="PROTEIN CBG26694"/>
    <property type="match status" value="1"/>
</dbReference>
<proteinExistence type="predicted"/>
<dbReference type="GO" id="GO:0015074">
    <property type="term" value="P:DNA integration"/>
    <property type="evidence" value="ECO:0007669"/>
    <property type="project" value="InterPro"/>
</dbReference>
<dbReference type="AlphaFoldDB" id="A0AAV4DAY8"/>
<keyword evidence="4" id="KW-1185">Reference proteome</keyword>
<dbReference type="InterPro" id="IPR041588">
    <property type="entry name" value="Integrase_H2C2"/>
</dbReference>
<feature type="compositionally biased region" description="Basic and acidic residues" evidence="1">
    <location>
        <begin position="181"/>
        <end position="192"/>
    </location>
</feature>
<dbReference type="PANTHER" id="PTHR37984:SF15">
    <property type="entry name" value="INTEGRASE CATALYTIC DOMAIN-CONTAINING PROTEIN"/>
    <property type="match status" value="1"/>
</dbReference>
<name>A0AAV4DAY8_9GAST</name>
<dbReference type="Gene3D" id="1.10.340.70">
    <property type="match status" value="1"/>
</dbReference>
<feature type="compositionally biased region" description="Polar residues" evidence="1">
    <location>
        <begin position="143"/>
        <end position="161"/>
    </location>
</feature>
<feature type="domain" description="Integrase catalytic" evidence="2">
    <location>
        <begin position="303"/>
        <end position="397"/>
    </location>
</feature>
<dbReference type="InterPro" id="IPR036397">
    <property type="entry name" value="RNaseH_sf"/>
</dbReference>
<organism evidence="3 4">
    <name type="scientific">Plakobranchus ocellatus</name>
    <dbReference type="NCBI Taxonomy" id="259542"/>
    <lineage>
        <taxon>Eukaryota</taxon>
        <taxon>Metazoa</taxon>
        <taxon>Spiralia</taxon>
        <taxon>Lophotrochozoa</taxon>
        <taxon>Mollusca</taxon>
        <taxon>Gastropoda</taxon>
        <taxon>Heterobranchia</taxon>
        <taxon>Euthyneura</taxon>
        <taxon>Panpulmonata</taxon>
        <taxon>Sacoglossa</taxon>
        <taxon>Placobranchoidea</taxon>
        <taxon>Plakobranchidae</taxon>
        <taxon>Plakobranchus</taxon>
    </lineage>
</organism>
<comment type="caution">
    <text evidence="3">The sequence shown here is derived from an EMBL/GenBank/DDBJ whole genome shotgun (WGS) entry which is preliminary data.</text>
</comment>
<dbReference type="InterPro" id="IPR012337">
    <property type="entry name" value="RNaseH-like_sf"/>
</dbReference>
<gene>
    <name evidence="3" type="ORF">PoB_006770200</name>
</gene>
<sequence>MSGRKKCKLVQAENLIPLATTATLNPIDWNLCALCQEPSSKPLNCPAQSKRTDSGAGYVTLGDNLKNFLQLGKRPLPIDIARLDEGDGIGNTLARNHAQWHTSCRLKCSASRLARAEETALPSTSSTCSSDSRGQPYMLRQAESTNTPTKSTADNVNPNKSGDNKQAEKNENTSYKTAVSEFKREDLEKEQQTDPTLETVRAKAKNNDETYYTYNGIIFRQTNNKTDIDQIVLPKSMRQEVLQACHDSPIAGHLGINTTKKRVCSRFSWPGITRDLNKYVKSCDVCQRNCNKLPNLPIQIADIIDKPFDKVAIDIVGPMNKMMMSDSKNRFILTLVDAATRWPKAVPLKSISTTDVANALFNIFTRLGVPKEILSDNGQQLVSKAMEEVMTMMGIQR</sequence>
<evidence type="ECO:0000313" key="4">
    <source>
        <dbReference type="Proteomes" id="UP000735302"/>
    </source>
</evidence>
<dbReference type="Pfam" id="PF17921">
    <property type="entry name" value="Integrase_H2C2"/>
    <property type="match status" value="1"/>
</dbReference>
<dbReference type="InterPro" id="IPR050951">
    <property type="entry name" value="Retrovirus_Pol_polyprotein"/>
</dbReference>
<evidence type="ECO:0000256" key="1">
    <source>
        <dbReference type="SAM" id="MobiDB-lite"/>
    </source>
</evidence>
<dbReference type="PROSITE" id="PS50994">
    <property type="entry name" value="INTEGRASE"/>
    <property type="match status" value="1"/>
</dbReference>
<dbReference type="SUPFAM" id="SSF53098">
    <property type="entry name" value="Ribonuclease H-like"/>
    <property type="match status" value="1"/>
</dbReference>
<dbReference type="Pfam" id="PF00665">
    <property type="entry name" value="rve"/>
    <property type="match status" value="1"/>
</dbReference>
<evidence type="ECO:0000313" key="3">
    <source>
        <dbReference type="EMBL" id="GFO41197.1"/>
    </source>
</evidence>
<evidence type="ECO:0000259" key="2">
    <source>
        <dbReference type="PROSITE" id="PS50994"/>
    </source>
</evidence>
<dbReference type="EMBL" id="BLXT01007673">
    <property type="protein sequence ID" value="GFO41197.1"/>
    <property type="molecule type" value="Genomic_DNA"/>
</dbReference>